<dbReference type="Proteomes" id="UP000184300">
    <property type="component" value="Unassembled WGS sequence"/>
</dbReference>
<dbReference type="RefSeq" id="XP_022401616.1">
    <property type="nucleotide sequence ID" value="XM_022541978.1"/>
</dbReference>
<keyword evidence="2" id="KW-1185">Reference proteome</keyword>
<protein>
    <submittedName>
        <fullName evidence="1">Uncharacterized protein</fullName>
    </submittedName>
</protein>
<organism evidence="1 2">
    <name type="scientific">Aspergillus glaucus CBS 516.65</name>
    <dbReference type="NCBI Taxonomy" id="1160497"/>
    <lineage>
        <taxon>Eukaryota</taxon>
        <taxon>Fungi</taxon>
        <taxon>Dikarya</taxon>
        <taxon>Ascomycota</taxon>
        <taxon>Pezizomycotina</taxon>
        <taxon>Eurotiomycetes</taxon>
        <taxon>Eurotiomycetidae</taxon>
        <taxon>Eurotiales</taxon>
        <taxon>Aspergillaceae</taxon>
        <taxon>Aspergillus</taxon>
        <taxon>Aspergillus subgen. Aspergillus</taxon>
    </lineage>
</organism>
<evidence type="ECO:0000313" key="1">
    <source>
        <dbReference type="EMBL" id="OJJ84918.1"/>
    </source>
</evidence>
<reference evidence="2" key="1">
    <citation type="journal article" date="2017" name="Genome Biol.">
        <title>Comparative genomics reveals high biological diversity and specific adaptations in the industrially and medically important fungal genus Aspergillus.</title>
        <authorList>
            <person name="de Vries R.P."/>
            <person name="Riley R."/>
            <person name="Wiebenga A."/>
            <person name="Aguilar-Osorio G."/>
            <person name="Amillis S."/>
            <person name="Uchima C.A."/>
            <person name="Anderluh G."/>
            <person name="Asadollahi M."/>
            <person name="Askin M."/>
            <person name="Barry K."/>
            <person name="Battaglia E."/>
            <person name="Bayram O."/>
            <person name="Benocci T."/>
            <person name="Braus-Stromeyer S.A."/>
            <person name="Caldana C."/>
            <person name="Canovas D."/>
            <person name="Cerqueira G.C."/>
            <person name="Chen F."/>
            <person name="Chen W."/>
            <person name="Choi C."/>
            <person name="Clum A."/>
            <person name="Dos Santos R.A."/>
            <person name="Damasio A.R."/>
            <person name="Diallinas G."/>
            <person name="Emri T."/>
            <person name="Fekete E."/>
            <person name="Flipphi M."/>
            <person name="Freyberg S."/>
            <person name="Gallo A."/>
            <person name="Gournas C."/>
            <person name="Habgood R."/>
            <person name="Hainaut M."/>
            <person name="Harispe M.L."/>
            <person name="Henrissat B."/>
            <person name="Hilden K.S."/>
            <person name="Hope R."/>
            <person name="Hossain A."/>
            <person name="Karabika E."/>
            <person name="Karaffa L."/>
            <person name="Karanyi Z."/>
            <person name="Krasevec N."/>
            <person name="Kuo A."/>
            <person name="Kusch H."/>
            <person name="LaButti K."/>
            <person name="Lagendijk E.L."/>
            <person name="Lapidus A."/>
            <person name="Levasseur A."/>
            <person name="Lindquist E."/>
            <person name="Lipzen A."/>
            <person name="Logrieco A.F."/>
            <person name="MacCabe A."/>
            <person name="Maekelae M.R."/>
            <person name="Malavazi I."/>
            <person name="Melin P."/>
            <person name="Meyer V."/>
            <person name="Mielnichuk N."/>
            <person name="Miskei M."/>
            <person name="Molnar A.P."/>
            <person name="Mule G."/>
            <person name="Ngan C.Y."/>
            <person name="Orejas M."/>
            <person name="Orosz E."/>
            <person name="Ouedraogo J.P."/>
            <person name="Overkamp K.M."/>
            <person name="Park H.-S."/>
            <person name="Perrone G."/>
            <person name="Piumi F."/>
            <person name="Punt P.J."/>
            <person name="Ram A.F."/>
            <person name="Ramon A."/>
            <person name="Rauscher S."/>
            <person name="Record E."/>
            <person name="Riano-Pachon D.M."/>
            <person name="Robert V."/>
            <person name="Roehrig J."/>
            <person name="Ruller R."/>
            <person name="Salamov A."/>
            <person name="Salih N.S."/>
            <person name="Samson R.A."/>
            <person name="Sandor E."/>
            <person name="Sanguinetti M."/>
            <person name="Schuetze T."/>
            <person name="Sepcic K."/>
            <person name="Shelest E."/>
            <person name="Sherlock G."/>
            <person name="Sophianopoulou V."/>
            <person name="Squina F.M."/>
            <person name="Sun H."/>
            <person name="Susca A."/>
            <person name="Todd R.B."/>
            <person name="Tsang A."/>
            <person name="Unkles S.E."/>
            <person name="van de Wiele N."/>
            <person name="van Rossen-Uffink D."/>
            <person name="Oliveira J.V."/>
            <person name="Vesth T.C."/>
            <person name="Visser J."/>
            <person name="Yu J.-H."/>
            <person name="Zhou M."/>
            <person name="Andersen M.R."/>
            <person name="Archer D.B."/>
            <person name="Baker S.E."/>
            <person name="Benoit I."/>
            <person name="Brakhage A.A."/>
            <person name="Braus G.H."/>
            <person name="Fischer R."/>
            <person name="Frisvad J.C."/>
            <person name="Goldman G.H."/>
            <person name="Houbraken J."/>
            <person name="Oakley B."/>
            <person name="Pocsi I."/>
            <person name="Scazzocchio C."/>
            <person name="Seiboth B."/>
            <person name="vanKuyk P.A."/>
            <person name="Wortman J."/>
            <person name="Dyer P.S."/>
            <person name="Grigoriev I.V."/>
        </authorList>
    </citation>
    <scope>NUCLEOTIDE SEQUENCE [LARGE SCALE GENOMIC DNA]</scope>
    <source>
        <strain evidence="2">CBS 516.65</strain>
    </source>
</reference>
<proteinExistence type="predicted"/>
<gene>
    <name evidence="1" type="ORF">ASPGLDRAFT_1488450</name>
</gene>
<dbReference type="GeneID" id="34458239"/>
<dbReference type="AlphaFoldDB" id="A0A1L9VLV6"/>
<sequence>MSKLRSSDCLVSKLDARFPPPNKGYYFKRQWSLTARTTTDSSPHWSRSMESCTSASGCMFIWYTCISSITRKHLPCRQELHDAIYSICTRLFLFLSGYIKNNNI</sequence>
<dbReference type="VEuPathDB" id="FungiDB:ASPGLDRAFT_1488450"/>
<name>A0A1L9VLV6_ASPGL</name>
<evidence type="ECO:0000313" key="2">
    <source>
        <dbReference type="Proteomes" id="UP000184300"/>
    </source>
</evidence>
<dbReference type="EMBL" id="KV878896">
    <property type="protein sequence ID" value="OJJ84918.1"/>
    <property type="molecule type" value="Genomic_DNA"/>
</dbReference>
<accession>A0A1L9VLV6</accession>